<protein>
    <recommendedName>
        <fullName evidence="4">FG-GAP repeat protein</fullName>
    </recommendedName>
</protein>
<proteinExistence type="predicted"/>
<evidence type="ECO:0000313" key="3">
    <source>
        <dbReference type="Proteomes" id="UP000064967"/>
    </source>
</evidence>
<dbReference type="InterPro" id="IPR028994">
    <property type="entry name" value="Integrin_alpha_N"/>
</dbReference>
<dbReference type="RefSeq" id="WP_146648759.1">
    <property type="nucleotide sequence ID" value="NZ_CP012333.1"/>
</dbReference>
<dbReference type="EMBL" id="CP012333">
    <property type="protein sequence ID" value="AKU97656.1"/>
    <property type="molecule type" value="Genomic_DNA"/>
</dbReference>
<evidence type="ECO:0008006" key="4">
    <source>
        <dbReference type="Google" id="ProtNLM"/>
    </source>
</evidence>
<sequence>MSFGRAGLAFGTLVVAAVVSLGANDAVAQSKTPPAPPSAPVVPPPALRTSSLAQIVTELTRALGPVPAGALVATSPITSDVPSPRADDLALRLGAQLAGRLGPARAHTQPVTLPVARSISGRAASLVYVQLEIVKGELRATADLYPVVSNGWERLRNPVPGPRAHAFASAPLDAEIRGFLAPVVLEQASVHKAKHDEGDVLAIGCGDVDGDGGLELVLVTRQRVSIGRLRGGKVVVHKSAPWSSLASRSPVPMRDPLAAVLVSPVPHRGEIFLGTTDRGGIATDANLVTRRALTGIPVAGLDGEGCALPSGETSAFDGNAVACAAPAKGDPPVVLSALTPKYDAVAALSLVGKDGSVSEVVASREPNGKLHLKRSEPGQAPPTELTIDGTGAQVALVDLDLDGVAEVVTTADGFADDTLTVSSFSKSKLTPRLRVPAKDGVRALAVCPPEERGVPALVAVVGSEVWLVR</sequence>
<dbReference type="KEGG" id="llu:AKJ09_04320"/>
<reference evidence="2 3" key="1">
    <citation type="submission" date="2015-08" db="EMBL/GenBank/DDBJ databases">
        <authorList>
            <person name="Babu N.S."/>
            <person name="Beckwith C.J."/>
            <person name="Beseler K.G."/>
            <person name="Brison A."/>
            <person name="Carone J.V."/>
            <person name="Caskin T.P."/>
            <person name="Diamond M."/>
            <person name="Durham M.E."/>
            <person name="Foxe J.M."/>
            <person name="Go M."/>
            <person name="Henderson B.A."/>
            <person name="Jones I.B."/>
            <person name="McGettigan J.A."/>
            <person name="Micheletti S.J."/>
            <person name="Nasrallah M.E."/>
            <person name="Ortiz D."/>
            <person name="Piller C.R."/>
            <person name="Privatt S.R."/>
            <person name="Schneider S.L."/>
            <person name="Sharp S."/>
            <person name="Smith T.C."/>
            <person name="Stanton J.D."/>
            <person name="Ullery H.E."/>
            <person name="Wilson R.J."/>
            <person name="Serrano M.G."/>
            <person name="Buck G."/>
            <person name="Lee V."/>
            <person name="Wang Y."/>
            <person name="Carvalho R."/>
            <person name="Voegtly L."/>
            <person name="Shi R."/>
            <person name="Duckworth R."/>
            <person name="Johnson A."/>
            <person name="Loviza R."/>
            <person name="Walstead R."/>
            <person name="Shah Z."/>
            <person name="Kiflezghi M."/>
            <person name="Wade K."/>
            <person name="Ball S.L."/>
            <person name="Bradley K.W."/>
            <person name="Asai D.J."/>
            <person name="Bowman C.A."/>
            <person name="Russell D.A."/>
            <person name="Pope W.H."/>
            <person name="Jacobs-Sera D."/>
            <person name="Hendrix R.W."/>
            <person name="Hatfull G.F."/>
        </authorList>
    </citation>
    <scope>NUCLEOTIDE SEQUENCE [LARGE SCALE GENOMIC DNA]</scope>
    <source>
        <strain evidence="2 3">DSM 27648</strain>
    </source>
</reference>
<keyword evidence="1" id="KW-0732">Signal</keyword>
<evidence type="ECO:0000313" key="2">
    <source>
        <dbReference type="EMBL" id="AKU97656.1"/>
    </source>
</evidence>
<name>A0A0K1PW84_9BACT</name>
<dbReference type="Proteomes" id="UP000064967">
    <property type="component" value="Chromosome"/>
</dbReference>
<feature type="signal peptide" evidence="1">
    <location>
        <begin position="1"/>
        <end position="28"/>
    </location>
</feature>
<evidence type="ECO:0000256" key="1">
    <source>
        <dbReference type="SAM" id="SignalP"/>
    </source>
</evidence>
<dbReference type="SUPFAM" id="SSF69318">
    <property type="entry name" value="Integrin alpha N-terminal domain"/>
    <property type="match status" value="1"/>
</dbReference>
<accession>A0A0K1PW84</accession>
<dbReference type="STRING" id="1391654.AKJ09_04320"/>
<keyword evidence="3" id="KW-1185">Reference proteome</keyword>
<dbReference type="AlphaFoldDB" id="A0A0K1PW84"/>
<gene>
    <name evidence="2" type="ORF">AKJ09_04320</name>
</gene>
<dbReference type="OrthoDB" id="5501934at2"/>
<organism evidence="2 3">
    <name type="scientific">Labilithrix luteola</name>
    <dbReference type="NCBI Taxonomy" id="1391654"/>
    <lineage>
        <taxon>Bacteria</taxon>
        <taxon>Pseudomonadati</taxon>
        <taxon>Myxococcota</taxon>
        <taxon>Polyangia</taxon>
        <taxon>Polyangiales</taxon>
        <taxon>Labilitrichaceae</taxon>
        <taxon>Labilithrix</taxon>
    </lineage>
</organism>
<feature type="chain" id="PRO_5005466719" description="FG-GAP repeat protein" evidence="1">
    <location>
        <begin position="29"/>
        <end position="469"/>
    </location>
</feature>